<accession>A0A9P8PJJ2</accession>
<proteinExistence type="predicted"/>
<name>A0A9P8PJJ2_WICPI</name>
<dbReference type="AlphaFoldDB" id="A0A9P8PJJ2"/>
<protein>
    <submittedName>
        <fullName evidence="1">Uncharacterized protein</fullName>
    </submittedName>
</protein>
<evidence type="ECO:0000313" key="1">
    <source>
        <dbReference type="EMBL" id="KAH3673247.1"/>
    </source>
</evidence>
<keyword evidence="2" id="KW-1185">Reference proteome</keyword>
<dbReference type="Proteomes" id="UP000774326">
    <property type="component" value="Unassembled WGS sequence"/>
</dbReference>
<gene>
    <name evidence="1" type="ORF">WICPIJ_009866</name>
</gene>
<dbReference type="EMBL" id="JAEUBG010005684">
    <property type="protein sequence ID" value="KAH3673247.1"/>
    <property type="molecule type" value="Genomic_DNA"/>
</dbReference>
<organism evidence="1 2">
    <name type="scientific">Wickerhamomyces pijperi</name>
    <name type="common">Yeast</name>
    <name type="synonym">Pichia pijperi</name>
    <dbReference type="NCBI Taxonomy" id="599730"/>
    <lineage>
        <taxon>Eukaryota</taxon>
        <taxon>Fungi</taxon>
        <taxon>Dikarya</taxon>
        <taxon>Ascomycota</taxon>
        <taxon>Saccharomycotina</taxon>
        <taxon>Saccharomycetes</taxon>
        <taxon>Phaffomycetales</taxon>
        <taxon>Wickerhamomycetaceae</taxon>
        <taxon>Wickerhamomyces</taxon>
    </lineage>
</organism>
<reference evidence="1" key="1">
    <citation type="journal article" date="2021" name="Open Biol.">
        <title>Shared evolutionary footprints suggest mitochondrial oxidative damage underlies multiple complex I losses in fungi.</title>
        <authorList>
            <person name="Schikora-Tamarit M.A."/>
            <person name="Marcet-Houben M."/>
            <person name="Nosek J."/>
            <person name="Gabaldon T."/>
        </authorList>
    </citation>
    <scope>NUCLEOTIDE SEQUENCE</scope>
    <source>
        <strain evidence="1">CBS2887</strain>
    </source>
</reference>
<reference evidence="1" key="2">
    <citation type="submission" date="2021-01" db="EMBL/GenBank/DDBJ databases">
        <authorList>
            <person name="Schikora-Tamarit M.A."/>
        </authorList>
    </citation>
    <scope>NUCLEOTIDE SEQUENCE</scope>
    <source>
        <strain evidence="1">CBS2887</strain>
    </source>
</reference>
<comment type="caution">
    <text evidence="1">The sequence shown here is derived from an EMBL/GenBank/DDBJ whole genome shotgun (WGS) entry which is preliminary data.</text>
</comment>
<sequence>MYGGVLVQLPFGFQFRDLRSGDGSGVHGFFLSWESGNPGQQLTLFNQRCPFVGIPSAVLCLGTWQTTQNNDNMLVLSRDET</sequence>
<evidence type="ECO:0000313" key="2">
    <source>
        <dbReference type="Proteomes" id="UP000774326"/>
    </source>
</evidence>